<feature type="transmembrane region" description="Helical" evidence="2">
    <location>
        <begin position="256"/>
        <end position="274"/>
    </location>
</feature>
<feature type="region of interest" description="Disordered" evidence="1">
    <location>
        <begin position="148"/>
        <end position="179"/>
    </location>
</feature>
<evidence type="ECO:0000256" key="2">
    <source>
        <dbReference type="SAM" id="Phobius"/>
    </source>
</evidence>
<dbReference type="EMBL" id="BMWG01000003">
    <property type="protein sequence ID" value="GGZ23630.1"/>
    <property type="molecule type" value="Genomic_DNA"/>
</dbReference>
<proteinExistence type="predicted"/>
<feature type="compositionally biased region" description="Acidic residues" evidence="1">
    <location>
        <begin position="148"/>
        <end position="171"/>
    </location>
</feature>
<keyword evidence="4" id="KW-1185">Reference proteome</keyword>
<dbReference type="AlphaFoldDB" id="A0A918PVJ7"/>
<feature type="compositionally biased region" description="Basic and acidic residues" evidence="1">
    <location>
        <begin position="67"/>
        <end position="86"/>
    </location>
</feature>
<evidence type="ECO:0000313" key="3">
    <source>
        <dbReference type="EMBL" id="GGZ23630.1"/>
    </source>
</evidence>
<dbReference type="Proteomes" id="UP000630936">
    <property type="component" value="Unassembled WGS sequence"/>
</dbReference>
<feature type="transmembrane region" description="Helical" evidence="2">
    <location>
        <begin position="281"/>
        <end position="303"/>
    </location>
</feature>
<gene>
    <name evidence="3" type="ORF">GCM10010387_16030</name>
</gene>
<keyword evidence="2" id="KW-0812">Transmembrane</keyword>
<dbReference type="RefSeq" id="WP_190122221.1">
    <property type="nucleotide sequence ID" value="NZ_BMWG01000003.1"/>
</dbReference>
<feature type="region of interest" description="Disordered" evidence="1">
    <location>
        <begin position="1"/>
        <end position="92"/>
    </location>
</feature>
<reference evidence="3" key="2">
    <citation type="submission" date="2020-09" db="EMBL/GenBank/DDBJ databases">
        <authorList>
            <person name="Sun Q."/>
            <person name="Ohkuma M."/>
        </authorList>
    </citation>
    <scope>NUCLEOTIDE SEQUENCE</scope>
    <source>
        <strain evidence="3">JCM 4988</strain>
    </source>
</reference>
<evidence type="ECO:0000256" key="1">
    <source>
        <dbReference type="SAM" id="MobiDB-lite"/>
    </source>
</evidence>
<feature type="compositionally biased region" description="Basic and acidic residues" evidence="1">
    <location>
        <begin position="22"/>
        <end position="42"/>
    </location>
</feature>
<keyword evidence="2" id="KW-0472">Membrane</keyword>
<reference evidence="3" key="1">
    <citation type="journal article" date="2014" name="Int. J. Syst. Evol. Microbiol.">
        <title>Complete genome sequence of Corynebacterium casei LMG S-19264T (=DSM 44701T), isolated from a smear-ripened cheese.</title>
        <authorList>
            <consortium name="US DOE Joint Genome Institute (JGI-PGF)"/>
            <person name="Walter F."/>
            <person name="Albersmeier A."/>
            <person name="Kalinowski J."/>
            <person name="Ruckert C."/>
        </authorList>
    </citation>
    <scope>NUCLEOTIDE SEQUENCE</scope>
    <source>
        <strain evidence="3">JCM 4988</strain>
    </source>
</reference>
<comment type="caution">
    <text evidence="3">The sequence shown here is derived from an EMBL/GenBank/DDBJ whole genome shotgun (WGS) entry which is preliminary data.</text>
</comment>
<sequence length="309" mass="34260">MDRTDDQPEDEAPAESPAESPFRVRDVFQFGRAKDEPEKKVVDTAQPVAAEPPAIPAQVATPAARVEVPDRDGHRLPDWWAPKKDITPPPQPTGDSVKWINGVPHHVPAPDPCEHPAPHEVRAKPTGMLVAFWCADCETQLDVPQDYDELDEETDEETGEDEAASEEEGEGGDTVPPTIRRRWLYGKNPKKEYERPSYRAQPFNPKASVTEWWGSLRGPTRHGLYNGTALAGGFAGGVPQFFTAEVAYLAATYDSWTDFYVCIWYGIAVAIWCFDHKSRSWLPPIALLARIPLVSMVVGVLLYGTSAEV</sequence>
<protein>
    <submittedName>
        <fullName evidence="3">Uncharacterized protein</fullName>
    </submittedName>
</protein>
<keyword evidence="2" id="KW-1133">Transmembrane helix</keyword>
<name>A0A918PVJ7_9ACTN</name>
<accession>A0A918PVJ7</accession>
<organism evidence="3 4">
    <name type="scientific">Streptomyces inusitatus</name>
    <dbReference type="NCBI Taxonomy" id="68221"/>
    <lineage>
        <taxon>Bacteria</taxon>
        <taxon>Bacillati</taxon>
        <taxon>Actinomycetota</taxon>
        <taxon>Actinomycetes</taxon>
        <taxon>Kitasatosporales</taxon>
        <taxon>Streptomycetaceae</taxon>
        <taxon>Streptomyces</taxon>
    </lineage>
</organism>
<evidence type="ECO:0000313" key="4">
    <source>
        <dbReference type="Proteomes" id="UP000630936"/>
    </source>
</evidence>